<dbReference type="RefSeq" id="WP_132092727.1">
    <property type="nucleotide sequence ID" value="NZ_JANKAQ010000011.1"/>
</dbReference>
<keyword evidence="1" id="KW-0732">Signal</keyword>
<name>A0A4R2LGN2_9FIRM</name>
<dbReference type="PROSITE" id="PS51257">
    <property type="entry name" value="PROKAR_LIPOPROTEIN"/>
    <property type="match status" value="1"/>
</dbReference>
<dbReference type="PANTHER" id="PTHR35271">
    <property type="entry name" value="ABC TRANSPORTER, SUBSTRATE-BINDING LIPOPROTEIN-RELATED"/>
    <property type="match status" value="1"/>
</dbReference>
<feature type="chain" id="PRO_5038480412" evidence="1">
    <location>
        <begin position="25"/>
        <end position="322"/>
    </location>
</feature>
<evidence type="ECO:0000313" key="3">
    <source>
        <dbReference type="Proteomes" id="UP000295711"/>
    </source>
</evidence>
<protein>
    <submittedName>
        <fullName evidence="2">Putative ABC transport system substrate-binding protein</fullName>
    </submittedName>
</protein>
<proteinExistence type="predicted"/>
<evidence type="ECO:0000256" key="1">
    <source>
        <dbReference type="SAM" id="SignalP"/>
    </source>
</evidence>
<dbReference type="OrthoDB" id="9776955at2"/>
<sequence length="322" mass="34601">MKKRSLAFLVTLAAIACTIMGTTACKKENPSFTIGIFQFTQHESLDAATQGFKDALTDKLGDNVTFDERNANGDRTTCTTVIDEFIYNDVDLILANSTTSLQIATAATSEIPILGTSVTEYRTALQLNDFDGTIGGNISGTSDFVPPAEQAALIQELFPDAKKIGMLCCSSEANSQYQAAALQKELANIGYSCESYLFADSNDLSYAAENAAAECDVIYIPTDNTIASCAGLIANICEAEGLPVITGEESTCRVCGAATLTVDYYDLGYATGEMAARILIDREDISTMPVQYASSFTKKYNAEICKQLGMTIPEDYIPLETE</sequence>
<accession>A0A4R2LGN2</accession>
<dbReference type="PANTHER" id="PTHR35271:SF1">
    <property type="entry name" value="ABC TRANSPORTER, SUBSTRATE-BINDING LIPOPROTEIN"/>
    <property type="match status" value="1"/>
</dbReference>
<dbReference type="Proteomes" id="UP000295711">
    <property type="component" value="Unassembled WGS sequence"/>
</dbReference>
<dbReference type="SUPFAM" id="SSF53822">
    <property type="entry name" value="Periplasmic binding protein-like I"/>
    <property type="match status" value="1"/>
</dbReference>
<dbReference type="EMBL" id="SLXA01000010">
    <property type="protein sequence ID" value="TCO84067.1"/>
    <property type="molecule type" value="Genomic_DNA"/>
</dbReference>
<dbReference type="Pfam" id="PF04392">
    <property type="entry name" value="ABC_sub_bind"/>
    <property type="match status" value="1"/>
</dbReference>
<dbReference type="InterPro" id="IPR007487">
    <property type="entry name" value="ABC_transpt-TYRBP-like"/>
</dbReference>
<evidence type="ECO:0000313" key="2">
    <source>
        <dbReference type="EMBL" id="TCO84067.1"/>
    </source>
</evidence>
<organism evidence="2 3">
    <name type="scientific">Frisingicoccus caecimuris</name>
    <dbReference type="NCBI Taxonomy" id="1796636"/>
    <lineage>
        <taxon>Bacteria</taxon>
        <taxon>Bacillati</taxon>
        <taxon>Bacillota</taxon>
        <taxon>Clostridia</taxon>
        <taxon>Lachnospirales</taxon>
        <taxon>Lachnospiraceae</taxon>
        <taxon>Frisingicoccus</taxon>
    </lineage>
</organism>
<reference evidence="2 3" key="1">
    <citation type="submission" date="2019-03" db="EMBL/GenBank/DDBJ databases">
        <title>Genomic Encyclopedia of Type Strains, Phase IV (KMG-IV): sequencing the most valuable type-strain genomes for metagenomic binning, comparative biology and taxonomic classification.</title>
        <authorList>
            <person name="Goeker M."/>
        </authorList>
    </citation>
    <scope>NUCLEOTIDE SEQUENCE [LARGE SCALE GENOMIC DNA]</scope>
    <source>
        <strain evidence="2 3">DSM 28559</strain>
    </source>
</reference>
<dbReference type="InterPro" id="IPR028082">
    <property type="entry name" value="Peripla_BP_I"/>
</dbReference>
<dbReference type="Gene3D" id="3.40.50.2300">
    <property type="match status" value="2"/>
</dbReference>
<dbReference type="CDD" id="cd06325">
    <property type="entry name" value="PBP1_ABC_unchar_transporter"/>
    <property type="match status" value="1"/>
</dbReference>
<comment type="caution">
    <text evidence="2">The sequence shown here is derived from an EMBL/GenBank/DDBJ whole genome shotgun (WGS) entry which is preliminary data.</text>
</comment>
<keyword evidence="3" id="KW-1185">Reference proteome</keyword>
<gene>
    <name evidence="2" type="ORF">EV212_11090</name>
</gene>
<feature type="signal peptide" evidence="1">
    <location>
        <begin position="1"/>
        <end position="24"/>
    </location>
</feature>
<dbReference type="AlphaFoldDB" id="A0A4R2LGN2"/>